<name>A0A699X7Q4_TANCI</name>
<protein>
    <submittedName>
        <fullName evidence="1">Uncharacterized protein</fullName>
    </submittedName>
</protein>
<feature type="non-terminal residue" evidence="1">
    <location>
        <position position="1"/>
    </location>
</feature>
<reference evidence="1" key="1">
    <citation type="journal article" date="2019" name="Sci. Rep.">
        <title>Draft genome of Tanacetum cinerariifolium, the natural source of mosquito coil.</title>
        <authorList>
            <person name="Yamashiro T."/>
            <person name="Shiraishi A."/>
            <person name="Satake H."/>
            <person name="Nakayama K."/>
        </authorList>
    </citation>
    <scope>NUCLEOTIDE SEQUENCE</scope>
</reference>
<feature type="non-terminal residue" evidence="1">
    <location>
        <position position="74"/>
    </location>
</feature>
<accession>A0A699X7Q4</accession>
<gene>
    <name evidence="1" type="ORF">Tci_924693</name>
</gene>
<comment type="caution">
    <text evidence="1">The sequence shown here is derived from an EMBL/GenBank/DDBJ whole genome shotgun (WGS) entry which is preliminary data.</text>
</comment>
<organism evidence="1">
    <name type="scientific">Tanacetum cinerariifolium</name>
    <name type="common">Dalmatian daisy</name>
    <name type="synonym">Chrysanthemum cinerariifolium</name>
    <dbReference type="NCBI Taxonomy" id="118510"/>
    <lineage>
        <taxon>Eukaryota</taxon>
        <taxon>Viridiplantae</taxon>
        <taxon>Streptophyta</taxon>
        <taxon>Embryophyta</taxon>
        <taxon>Tracheophyta</taxon>
        <taxon>Spermatophyta</taxon>
        <taxon>Magnoliopsida</taxon>
        <taxon>eudicotyledons</taxon>
        <taxon>Gunneridae</taxon>
        <taxon>Pentapetalae</taxon>
        <taxon>asterids</taxon>
        <taxon>campanulids</taxon>
        <taxon>Asterales</taxon>
        <taxon>Asteraceae</taxon>
        <taxon>Asteroideae</taxon>
        <taxon>Anthemideae</taxon>
        <taxon>Anthemidinae</taxon>
        <taxon>Tanacetum</taxon>
    </lineage>
</organism>
<dbReference type="AlphaFoldDB" id="A0A699X7Q4"/>
<evidence type="ECO:0000313" key="1">
    <source>
        <dbReference type="EMBL" id="GFD52724.1"/>
    </source>
</evidence>
<proteinExistence type="predicted"/>
<sequence>LDGLYTGDDAGDKLVVDVFLNQHPRGAGADFALVEGKHHRAFNGFIKEVVVGIHYALEEHVGRLATQFHRHRNQ</sequence>
<dbReference type="EMBL" id="BKCJ011785604">
    <property type="protein sequence ID" value="GFD52724.1"/>
    <property type="molecule type" value="Genomic_DNA"/>
</dbReference>